<dbReference type="Pfam" id="PF00578">
    <property type="entry name" value="AhpC-TSA"/>
    <property type="match status" value="1"/>
</dbReference>
<dbReference type="SUPFAM" id="SSF52833">
    <property type="entry name" value="Thioredoxin-like"/>
    <property type="match status" value="1"/>
</dbReference>
<dbReference type="Gene3D" id="3.40.30.10">
    <property type="entry name" value="Glutaredoxin"/>
    <property type="match status" value="1"/>
</dbReference>
<dbReference type="InterPro" id="IPR000866">
    <property type="entry name" value="AhpC/TSA"/>
</dbReference>
<evidence type="ECO:0000313" key="4">
    <source>
        <dbReference type="Proteomes" id="UP001216907"/>
    </source>
</evidence>
<feature type="domain" description="Thioredoxin" evidence="2">
    <location>
        <begin position="57"/>
        <end position="196"/>
    </location>
</feature>
<dbReference type="RefSeq" id="WP_277861525.1">
    <property type="nucleotide sequence ID" value="NZ_JARRAG010000002.1"/>
</dbReference>
<evidence type="ECO:0000313" key="3">
    <source>
        <dbReference type="EMBL" id="MDG3005179.1"/>
    </source>
</evidence>
<dbReference type="PROSITE" id="PS51352">
    <property type="entry name" value="THIOREDOXIN_2"/>
    <property type="match status" value="1"/>
</dbReference>
<feature type="signal peptide" evidence="1">
    <location>
        <begin position="1"/>
        <end position="21"/>
    </location>
</feature>
<name>A0ABT6FCK9_9BACT</name>
<dbReference type="EMBL" id="JARRAG010000002">
    <property type="protein sequence ID" value="MDG3005179.1"/>
    <property type="molecule type" value="Genomic_DNA"/>
</dbReference>
<feature type="chain" id="PRO_5045722446" evidence="1">
    <location>
        <begin position="22"/>
        <end position="217"/>
    </location>
</feature>
<evidence type="ECO:0000256" key="1">
    <source>
        <dbReference type="SAM" id="SignalP"/>
    </source>
</evidence>
<accession>A0ABT6FCK9</accession>
<keyword evidence="1" id="KW-0732">Signal</keyword>
<proteinExistence type="predicted"/>
<protein>
    <submittedName>
        <fullName evidence="3">Redoxin domain-containing protein</fullName>
    </submittedName>
</protein>
<reference evidence="3 4" key="1">
    <citation type="submission" date="2023-03" db="EMBL/GenBank/DDBJ databases">
        <title>Paludisphaera mucosa sp. nov. a novel planctomycete from northern fen.</title>
        <authorList>
            <person name="Ivanova A."/>
        </authorList>
    </citation>
    <scope>NUCLEOTIDE SEQUENCE [LARGE SCALE GENOMIC DNA]</scope>
    <source>
        <strain evidence="3 4">Pla2</strain>
    </source>
</reference>
<dbReference type="InterPro" id="IPR013766">
    <property type="entry name" value="Thioredoxin_domain"/>
</dbReference>
<evidence type="ECO:0000259" key="2">
    <source>
        <dbReference type="PROSITE" id="PS51352"/>
    </source>
</evidence>
<dbReference type="Proteomes" id="UP001216907">
    <property type="component" value="Unassembled WGS sequence"/>
</dbReference>
<keyword evidence="4" id="KW-1185">Reference proteome</keyword>
<comment type="caution">
    <text evidence="3">The sequence shown here is derived from an EMBL/GenBank/DDBJ whole genome shotgun (WGS) entry which is preliminary data.</text>
</comment>
<organism evidence="3 4">
    <name type="scientific">Paludisphaera mucosa</name>
    <dbReference type="NCBI Taxonomy" id="3030827"/>
    <lineage>
        <taxon>Bacteria</taxon>
        <taxon>Pseudomonadati</taxon>
        <taxon>Planctomycetota</taxon>
        <taxon>Planctomycetia</taxon>
        <taxon>Isosphaerales</taxon>
        <taxon>Isosphaeraceae</taxon>
        <taxon>Paludisphaera</taxon>
    </lineage>
</organism>
<dbReference type="InterPro" id="IPR036249">
    <property type="entry name" value="Thioredoxin-like_sf"/>
</dbReference>
<sequence>MKKSTLALPALLASLLGLAYAVSKHRAEVESPPGRPVVLVSEPEHAATPAMIAAAGSMERRAAPAFRAVADDGETYTLRDLAEQGPLALVFIKVGCPCSVAARPFYDRLHQAYGSRVRFFGVIDGDADVAREWSRANRLSFPILCDPGLQIVREYRAENSAYFAIISKGGAIERYWPGYSVGMLNEANERLARLAGVEAMPFDATDAPVEIYSGCPF</sequence>
<gene>
    <name evidence="3" type="ORF">PZE19_15430</name>
</gene>